<comment type="caution">
    <text evidence="1">The sequence shown here is derived from an EMBL/GenBank/DDBJ whole genome shotgun (WGS) entry which is preliminary data.</text>
</comment>
<name>A0ABS0YIW6_9BACT</name>
<proteinExistence type="predicted"/>
<dbReference type="EMBL" id="JAEMHL010000012">
    <property type="protein sequence ID" value="MBJ6752196.1"/>
    <property type="molecule type" value="Genomic_DNA"/>
</dbReference>
<sequence length="80" mass="9106">MASQSEDFHRWLGIQGEEFQHKLDLVVEGHQMVSEKLDWVESSLAGKIDAVAADLTAHRADTDAHHIIYRVKEDDTEYKG</sequence>
<keyword evidence="2" id="KW-1185">Reference proteome</keyword>
<dbReference type="Proteomes" id="UP000614714">
    <property type="component" value="Unassembled WGS sequence"/>
</dbReference>
<accession>A0ABS0YIW6</accession>
<organism evidence="1 2">
    <name type="scientific">Geomonas anaerohicana</name>
    <dbReference type="NCBI Taxonomy" id="2798583"/>
    <lineage>
        <taxon>Bacteria</taxon>
        <taxon>Pseudomonadati</taxon>
        <taxon>Thermodesulfobacteriota</taxon>
        <taxon>Desulfuromonadia</taxon>
        <taxon>Geobacterales</taxon>
        <taxon>Geobacteraceae</taxon>
        <taxon>Geomonas</taxon>
    </lineage>
</organism>
<evidence type="ECO:0000313" key="1">
    <source>
        <dbReference type="EMBL" id="MBJ6752196.1"/>
    </source>
</evidence>
<reference evidence="1 2" key="1">
    <citation type="submission" date="2020-12" db="EMBL/GenBank/DDBJ databases">
        <title>Geomonas sp. Red421, isolated from paddy soil.</title>
        <authorList>
            <person name="Xu Z."/>
            <person name="Zhang Z."/>
            <person name="Masuda Y."/>
            <person name="Itoh H."/>
            <person name="Senoo K."/>
        </authorList>
    </citation>
    <scope>NUCLEOTIDE SEQUENCE [LARGE SCALE GENOMIC DNA]</scope>
    <source>
        <strain evidence="1 2">Red421</strain>
    </source>
</reference>
<evidence type="ECO:0000313" key="2">
    <source>
        <dbReference type="Proteomes" id="UP000614714"/>
    </source>
</evidence>
<gene>
    <name evidence="1" type="ORF">JFN91_18420</name>
</gene>
<protein>
    <submittedName>
        <fullName evidence="1">Uncharacterized protein</fullName>
    </submittedName>
</protein>